<protein>
    <submittedName>
        <fullName evidence="2">Uncharacterized protein</fullName>
    </submittedName>
</protein>
<reference evidence="2" key="1">
    <citation type="journal article" date="2015" name="Nature">
        <title>Complex archaea that bridge the gap between prokaryotes and eukaryotes.</title>
        <authorList>
            <person name="Spang A."/>
            <person name="Saw J.H."/>
            <person name="Jorgensen S.L."/>
            <person name="Zaremba-Niedzwiedzka K."/>
            <person name="Martijn J."/>
            <person name="Lind A.E."/>
            <person name="van Eijk R."/>
            <person name="Schleper C."/>
            <person name="Guy L."/>
            <person name="Ettema T.J."/>
        </authorList>
    </citation>
    <scope>NUCLEOTIDE SEQUENCE</scope>
</reference>
<proteinExistence type="predicted"/>
<accession>A0A0F9R2V1</accession>
<keyword evidence="1" id="KW-0472">Membrane</keyword>
<sequence>MKNIDEWDALKPLAITMIAFLCFLVLSSISSFFWYEGDTFTATVSSIDYYGQGGIFGDTNVNVKFDDGRVYDLDTLPDGLREGHTYRLEYRVPYASTIFNVSSPTIVILD</sequence>
<feature type="transmembrane region" description="Helical" evidence="1">
    <location>
        <begin position="12"/>
        <end position="35"/>
    </location>
</feature>
<dbReference type="EMBL" id="LAZR01001089">
    <property type="protein sequence ID" value="KKN50920.1"/>
    <property type="molecule type" value="Genomic_DNA"/>
</dbReference>
<organism evidence="2">
    <name type="scientific">marine sediment metagenome</name>
    <dbReference type="NCBI Taxonomy" id="412755"/>
    <lineage>
        <taxon>unclassified sequences</taxon>
        <taxon>metagenomes</taxon>
        <taxon>ecological metagenomes</taxon>
    </lineage>
</organism>
<dbReference type="AlphaFoldDB" id="A0A0F9R2V1"/>
<name>A0A0F9R2V1_9ZZZZ</name>
<evidence type="ECO:0000313" key="2">
    <source>
        <dbReference type="EMBL" id="KKN50920.1"/>
    </source>
</evidence>
<evidence type="ECO:0000256" key="1">
    <source>
        <dbReference type="SAM" id="Phobius"/>
    </source>
</evidence>
<keyword evidence="1" id="KW-1133">Transmembrane helix</keyword>
<comment type="caution">
    <text evidence="2">The sequence shown here is derived from an EMBL/GenBank/DDBJ whole genome shotgun (WGS) entry which is preliminary data.</text>
</comment>
<keyword evidence="1" id="KW-0812">Transmembrane</keyword>
<gene>
    <name evidence="2" type="ORF">LCGC14_0627850</name>
</gene>